<evidence type="ECO:0000313" key="2">
    <source>
        <dbReference type="Proteomes" id="UP000828048"/>
    </source>
</evidence>
<dbReference type="EMBL" id="CM037151">
    <property type="protein sequence ID" value="KAH7844858.1"/>
    <property type="molecule type" value="Genomic_DNA"/>
</dbReference>
<keyword evidence="2" id="KW-1185">Reference proteome</keyword>
<comment type="caution">
    <text evidence="1">The sequence shown here is derived from an EMBL/GenBank/DDBJ whole genome shotgun (WGS) entry which is preliminary data.</text>
</comment>
<accession>A0ACB7XUX2</accession>
<proteinExistence type="predicted"/>
<protein>
    <submittedName>
        <fullName evidence="1">Uncharacterized protein</fullName>
    </submittedName>
</protein>
<dbReference type="Proteomes" id="UP000828048">
    <property type="component" value="Chromosome 1"/>
</dbReference>
<organism evidence="1 2">
    <name type="scientific">Vaccinium darrowii</name>
    <dbReference type="NCBI Taxonomy" id="229202"/>
    <lineage>
        <taxon>Eukaryota</taxon>
        <taxon>Viridiplantae</taxon>
        <taxon>Streptophyta</taxon>
        <taxon>Embryophyta</taxon>
        <taxon>Tracheophyta</taxon>
        <taxon>Spermatophyta</taxon>
        <taxon>Magnoliopsida</taxon>
        <taxon>eudicotyledons</taxon>
        <taxon>Gunneridae</taxon>
        <taxon>Pentapetalae</taxon>
        <taxon>asterids</taxon>
        <taxon>Ericales</taxon>
        <taxon>Ericaceae</taxon>
        <taxon>Vaccinioideae</taxon>
        <taxon>Vaccinieae</taxon>
        <taxon>Vaccinium</taxon>
    </lineage>
</organism>
<name>A0ACB7XUX2_9ERIC</name>
<sequence length="609" mass="69290">MDEERIETMISNLPPEILRQIVSLVPLKDAVRTSTLSTSWKSLWTPFEVEFDFDPDQITSDGDKDDDEANEKLNQIMGFLSKSSSSPELWRFSLQMGKTEKPLFFSAAKGGGGKELNLDFLTKGNEIPCDFNLVFNPIARNSNFSSVKTLHLVSANSMAKDLVSDLFSNCHVLENLKLEKCRGIQRIDIKASDSLKNFEVLGCRNLESIAISAPNLKSFWYRGALPLIQIKNCLNLVDVVLDLGDGFGCSEFECEDVLNLFSSMKDIENLKISGWLLEWLCAAGVVFGRLQFKFNRLKELWWFDSVMNQTKRDSLACFLHITPLLEKLFVKIDQNLSSITCPFFHQHWHEPHLWMDFETVKSNASQLEHLKTIQLEGFRDEDEDQLMMLLDLLLRMGVTLKSMILTSPGKNSRRVTKIPKILVAWSFEVFFVPGKRSGSKSGFVRYDCHVSAGVAISKAHGLWIDDKKLFVKIASFGQDVNRQNGKQRNHHGYITDSSSISVTRTATATLLKMVSLLKITGDLRKNNYDNVQVRHMGGRFVLLTCANKDIRDKLIQEKWLQKWFGEVKQWNGEAASLERFALIDADKDYINGLPLDIWSLKTFKSNGEL</sequence>
<evidence type="ECO:0000313" key="1">
    <source>
        <dbReference type="EMBL" id="KAH7844858.1"/>
    </source>
</evidence>
<gene>
    <name evidence="1" type="ORF">Vadar_032408</name>
</gene>
<reference evidence="1 2" key="1">
    <citation type="journal article" date="2021" name="Hortic Res">
        <title>High-quality reference genome and annotation aids understanding of berry development for evergreen blueberry (Vaccinium darrowii).</title>
        <authorList>
            <person name="Yu J."/>
            <person name="Hulse-Kemp A.M."/>
            <person name="Babiker E."/>
            <person name="Staton M."/>
        </authorList>
    </citation>
    <scope>NUCLEOTIDE SEQUENCE [LARGE SCALE GENOMIC DNA]</scope>
    <source>
        <strain evidence="2">cv. NJ 8807/NJ 8810</strain>
        <tissue evidence="1">Young leaf</tissue>
    </source>
</reference>